<dbReference type="PANTHER" id="PTHR36150">
    <property type="entry name" value="DNA GYRASE INHIBITOR YACG"/>
    <property type="match status" value="1"/>
</dbReference>
<keyword evidence="2 3" id="KW-0862">Zinc</keyword>
<keyword evidence="6" id="KW-1185">Reference proteome</keyword>
<dbReference type="Pfam" id="PF03884">
    <property type="entry name" value="YacG"/>
    <property type="match status" value="1"/>
</dbReference>
<dbReference type="GO" id="GO:0008270">
    <property type="term" value="F:zinc ion binding"/>
    <property type="evidence" value="ECO:0007669"/>
    <property type="project" value="UniProtKB-UniRule"/>
</dbReference>
<keyword evidence="1 3" id="KW-0479">Metal-binding</keyword>
<feature type="compositionally biased region" description="Basic and acidic residues" evidence="4">
    <location>
        <begin position="45"/>
        <end position="58"/>
    </location>
</feature>
<dbReference type="SUPFAM" id="SSF57716">
    <property type="entry name" value="Glucocorticoid receptor-like (DNA-binding domain)"/>
    <property type="match status" value="1"/>
</dbReference>
<dbReference type="EMBL" id="MPRL01000005">
    <property type="protein sequence ID" value="OOZ41838.1"/>
    <property type="molecule type" value="Genomic_DNA"/>
</dbReference>
<dbReference type="InterPro" id="IPR005584">
    <property type="entry name" value="DNA_gyrase_inhibitor_YacG"/>
</dbReference>
<dbReference type="OrthoDB" id="9809663at2"/>
<reference evidence="5 6" key="1">
    <citation type="submission" date="2016-11" db="EMBL/GenBank/DDBJ databases">
        <title>Mixed transmission modes and dynamic genome evolution in an obligate animal-bacterial symbiosis.</title>
        <authorList>
            <person name="Russell S.L."/>
            <person name="Corbett-Detig R.B."/>
            <person name="Cavanaugh C.M."/>
        </authorList>
    </citation>
    <scope>NUCLEOTIDE SEQUENCE [LARGE SCALE GENOMIC DNA]</scope>
    <source>
        <strain evidence="5">Sveles-Q1</strain>
    </source>
</reference>
<comment type="caution">
    <text evidence="5">The sequence shown here is derived from an EMBL/GenBank/DDBJ whole genome shotgun (WGS) entry which is preliminary data.</text>
</comment>
<feature type="region of interest" description="Disordered" evidence="4">
    <location>
        <begin position="45"/>
        <end position="65"/>
    </location>
</feature>
<dbReference type="Gene3D" id="3.30.50.10">
    <property type="entry name" value="Erythroid Transcription Factor GATA-1, subunit A"/>
    <property type="match status" value="1"/>
</dbReference>
<dbReference type="PANTHER" id="PTHR36150:SF1">
    <property type="entry name" value="DNA GYRASE INHIBITOR YACG"/>
    <property type="match status" value="1"/>
</dbReference>
<evidence type="ECO:0000256" key="3">
    <source>
        <dbReference type="HAMAP-Rule" id="MF_00649"/>
    </source>
</evidence>
<name>A0A1T2L9P5_9GAMM</name>
<feature type="binding site" evidence="3">
    <location>
        <position position="32"/>
    </location>
    <ligand>
        <name>Zn(2+)</name>
        <dbReference type="ChEBI" id="CHEBI:29105"/>
    </ligand>
</feature>
<feature type="binding site" evidence="3">
    <location>
        <position position="12"/>
    </location>
    <ligand>
        <name>Zn(2+)</name>
        <dbReference type="ChEBI" id="CHEBI:29105"/>
    </ligand>
</feature>
<comment type="function">
    <text evidence="3">Inhibits all the catalytic activities of DNA gyrase by preventing its interaction with DNA. Acts by binding directly to the C-terminal domain of GyrB, which probably disrupts DNA binding by the gyrase.</text>
</comment>
<dbReference type="RefSeq" id="WP_078482460.1">
    <property type="nucleotide sequence ID" value="NZ_MPRL01000005.1"/>
</dbReference>
<evidence type="ECO:0000256" key="2">
    <source>
        <dbReference type="ARBA" id="ARBA00022833"/>
    </source>
</evidence>
<dbReference type="NCBIfam" id="NF001638">
    <property type="entry name" value="PRK00418.1"/>
    <property type="match status" value="1"/>
</dbReference>
<dbReference type="GO" id="GO:0006355">
    <property type="term" value="P:regulation of DNA-templated transcription"/>
    <property type="evidence" value="ECO:0007669"/>
    <property type="project" value="InterPro"/>
</dbReference>
<dbReference type="HAMAP" id="MF_00649">
    <property type="entry name" value="DNA_gyrase_inhibitor_YacG"/>
    <property type="match status" value="1"/>
</dbReference>
<protein>
    <recommendedName>
        <fullName evidence="3">DNA gyrase inhibitor YacG</fullName>
    </recommendedName>
</protein>
<dbReference type="AlphaFoldDB" id="A0A1T2L9P5"/>
<evidence type="ECO:0000256" key="4">
    <source>
        <dbReference type="SAM" id="MobiDB-lite"/>
    </source>
</evidence>
<gene>
    <name evidence="3" type="primary">yacG</name>
    <name evidence="5" type="ORF">BOW53_02235</name>
</gene>
<comment type="cofactor">
    <cofactor evidence="3">
        <name>Zn(2+)</name>
        <dbReference type="ChEBI" id="CHEBI:29105"/>
    </cofactor>
    <text evidence="3">Binds 1 zinc ion.</text>
</comment>
<proteinExistence type="inferred from homology"/>
<dbReference type="Proteomes" id="UP000191110">
    <property type="component" value="Unassembled WGS sequence"/>
</dbReference>
<evidence type="ECO:0000313" key="5">
    <source>
        <dbReference type="EMBL" id="OOZ41838.1"/>
    </source>
</evidence>
<accession>A0A1T2L9P5</accession>
<evidence type="ECO:0000256" key="1">
    <source>
        <dbReference type="ARBA" id="ARBA00022723"/>
    </source>
</evidence>
<sequence>MSKPLTVSCPTCGKAVDFTPKSTWRPFCSERCRLIDLGEWFAEEHNIPGDELPPRHPDDDEPSGY</sequence>
<comment type="similarity">
    <text evidence="3">Belongs to the DNA gyrase inhibitor YacG family.</text>
</comment>
<comment type="subunit">
    <text evidence="3">Interacts with GyrB.</text>
</comment>
<feature type="binding site" evidence="3">
    <location>
        <position position="9"/>
    </location>
    <ligand>
        <name>Zn(2+)</name>
        <dbReference type="ChEBI" id="CHEBI:29105"/>
    </ligand>
</feature>
<dbReference type="InterPro" id="IPR013088">
    <property type="entry name" value="Znf_NHR/GATA"/>
</dbReference>
<dbReference type="GO" id="GO:0008657">
    <property type="term" value="F:DNA topoisomerase type II (double strand cut, ATP-hydrolyzing) inhibitor activity"/>
    <property type="evidence" value="ECO:0007669"/>
    <property type="project" value="UniProtKB-UniRule"/>
</dbReference>
<feature type="binding site" evidence="3">
    <location>
        <position position="28"/>
    </location>
    <ligand>
        <name>Zn(2+)</name>
        <dbReference type="ChEBI" id="CHEBI:29105"/>
    </ligand>
</feature>
<organism evidence="5 6">
    <name type="scientific">Solemya pervernicosa gill symbiont</name>
    <dbReference type="NCBI Taxonomy" id="642797"/>
    <lineage>
        <taxon>Bacteria</taxon>
        <taxon>Pseudomonadati</taxon>
        <taxon>Pseudomonadota</taxon>
        <taxon>Gammaproteobacteria</taxon>
        <taxon>sulfur-oxidizing symbionts</taxon>
    </lineage>
</organism>
<evidence type="ECO:0000313" key="6">
    <source>
        <dbReference type="Proteomes" id="UP000191110"/>
    </source>
</evidence>